<feature type="transmembrane region" description="Helical" evidence="2">
    <location>
        <begin position="186"/>
        <end position="208"/>
    </location>
</feature>
<gene>
    <name evidence="4" type="ORF">RI129_009513</name>
</gene>
<feature type="chain" id="PRO_5042905571" description="Cation-dependent mannose-6-phosphate receptor" evidence="3">
    <location>
        <begin position="26"/>
        <end position="255"/>
    </location>
</feature>
<name>A0AAN7V9H5_9COLE</name>
<comment type="caution">
    <text evidence="4">The sequence shown here is derived from an EMBL/GenBank/DDBJ whole genome shotgun (WGS) entry which is preliminary data.</text>
</comment>
<dbReference type="Gene3D" id="2.70.130.10">
    <property type="entry name" value="Mannose-6-phosphate receptor binding domain"/>
    <property type="match status" value="1"/>
</dbReference>
<evidence type="ECO:0008006" key="6">
    <source>
        <dbReference type="Google" id="ProtNLM"/>
    </source>
</evidence>
<reference evidence="4 5" key="1">
    <citation type="journal article" date="2024" name="Insects">
        <title>An Improved Chromosome-Level Genome Assembly of the Firefly Pyrocoelia pectoralis.</title>
        <authorList>
            <person name="Fu X."/>
            <person name="Meyer-Rochow V.B."/>
            <person name="Ballantyne L."/>
            <person name="Zhu X."/>
        </authorList>
    </citation>
    <scope>NUCLEOTIDE SEQUENCE [LARGE SCALE GENOMIC DNA]</scope>
    <source>
        <strain evidence="4">XCY_ONT2</strain>
    </source>
</reference>
<keyword evidence="2" id="KW-0812">Transmembrane</keyword>
<dbReference type="Pfam" id="PF02157">
    <property type="entry name" value="Man-6-P_recep"/>
    <property type="match status" value="1"/>
</dbReference>
<evidence type="ECO:0000313" key="5">
    <source>
        <dbReference type="Proteomes" id="UP001329430"/>
    </source>
</evidence>
<evidence type="ECO:0000256" key="3">
    <source>
        <dbReference type="SAM" id="SignalP"/>
    </source>
</evidence>
<keyword evidence="2" id="KW-0472">Membrane</keyword>
<keyword evidence="2" id="KW-1133">Transmembrane helix</keyword>
<keyword evidence="5" id="KW-1185">Reference proteome</keyword>
<keyword evidence="1" id="KW-0325">Glycoprotein</keyword>
<feature type="signal peptide" evidence="3">
    <location>
        <begin position="1"/>
        <end position="25"/>
    </location>
</feature>
<dbReference type="PANTHER" id="PTHR15071">
    <property type="entry name" value="MANNOSE-6-PHOSPHATE RECEPTOR FAMILY MEMBER"/>
    <property type="match status" value="1"/>
</dbReference>
<dbReference type="Proteomes" id="UP001329430">
    <property type="component" value="Chromosome 7"/>
</dbReference>
<evidence type="ECO:0000256" key="1">
    <source>
        <dbReference type="ARBA" id="ARBA00023180"/>
    </source>
</evidence>
<keyword evidence="3" id="KW-0732">Signal</keyword>
<protein>
    <recommendedName>
        <fullName evidence="6">Cation-dependent mannose-6-phosphate receptor</fullName>
    </recommendedName>
</protein>
<sequence>MANLLLKNTIVTALLCILFFKGINSTEDNACIETSLCHCALNDNKYIDLSKLNKSDSNYNVTSLGFTYFFFPCRDVAFDPSPTLPVAKVNNTCISGASLCLYNEANHTLTNLGLASEGKFMNDYPKTLHFTHENKETSIVLECAHDYPDAYLVYSSGSANSHNLILFSMYSCVQMGHPGLSIGSTILILCATIFGVYLLGGAIIMHCLRGARGSEMIPNLDFWSSIPGLVKDGTIFVLGGCNPMVVSNAETYDRI</sequence>
<dbReference type="AlphaFoldDB" id="A0AAN7V9H5"/>
<dbReference type="GO" id="GO:0005802">
    <property type="term" value="C:trans-Golgi network"/>
    <property type="evidence" value="ECO:0007669"/>
    <property type="project" value="TreeGrafter"/>
</dbReference>
<proteinExistence type="predicted"/>
<evidence type="ECO:0000256" key="2">
    <source>
        <dbReference type="SAM" id="Phobius"/>
    </source>
</evidence>
<dbReference type="GO" id="GO:0000139">
    <property type="term" value="C:Golgi membrane"/>
    <property type="evidence" value="ECO:0007669"/>
    <property type="project" value="UniProtKB-SubCell"/>
</dbReference>
<dbReference type="InterPro" id="IPR028927">
    <property type="entry name" value="Man-6-P_rcpt"/>
</dbReference>
<dbReference type="PANTHER" id="PTHR15071:SF0">
    <property type="entry name" value="MANNOSE 6-PHOSPHATE RECEPTOR-LIKE PROTEIN 1"/>
    <property type="match status" value="1"/>
</dbReference>
<dbReference type="SUPFAM" id="SSF50911">
    <property type="entry name" value="Mannose 6-phosphate receptor domain"/>
    <property type="match status" value="1"/>
</dbReference>
<dbReference type="InterPro" id="IPR009011">
    <property type="entry name" value="Man6P_isomerase_rcpt-bd_dom_sf"/>
</dbReference>
<evidence type="ECO:0000313" key="4">
    <source>
        <dbReference type="EMBL" id="KAK5640966.1"/>
    </source>
</evidence>
<dbReference type="EMBL" id="JAVRBK010000007">
    <property type="protein sequence ID" value="KAK5640966.1"/>
    <property type="molecule type" value="Genomic_DNA"/>
</dbReference>
<organism evidence="4 5">
    <name type="scientific">Pyrocoelia pectoralis</name>
    <dbReference type="NCBI Taxonomy" id="417401"/>
    <lineage>
        <taxon>Eukaryota</taxon>
        <taxon>Metazoa</taxon>
        <taxon>Ecdysozoa</taxon>
        <taxon>Arthropoda</taxon>
        <taxon>Hexapoda</taxon>
        <taxon>Insecta</taxon>
        <taxon>Pterygota</taxon>
        <taxon>Neoptera</taxon>
        <taxon>Endopterygota</taxon>
        <taxon>Coleoptera</taxon>
        <taxon>Polyphaga</taxon>
        <taxon>Elateriformia</taxon>
        <taxon>Elateroidea</taxon>
        <taxon>Lampyridae</taxon>
        <taxon>Lampyrinae</taxon>
        <taxon>Pyrocoelia</taxon>
    </lineage>
</organism>
<accession>A0AAN7V9H5</accession>